<accession>A0A7S4EWM5</accession>
<dbReference type="InterPro" id="IPR000048">
    <property type="entry name" value="IQ_motif_EF-hand-BS"/>
</dbReference>
<sequence>MGNCACGGTADADPAGQQANQNTEDDIVKDTIHDPATGKGDVNKAPTTELRSNSTISEFNKTGEGVDAAVAEAGTANGLATKAATTEEEAASVLQAVVRGKAVRTELAEQHAAATMVQASARGALARQSEAKKAEAVAAEQAARGLVANGGVGAEHEPVVVKMRVVDAAGGAKALLDIGFNAPNGSFQPAANLPAREDDKPWCTIA</sequence>
<dbReference type="EMBL" id="HBIZ01015649">
    <property type="protein sequence ID" value="CAE0757086.1"/>
    <property type="molecule type" value="Transcribed_RNA"/>
</dbReference>
<name>A0A7S4EWM5_CHRCT</name>
<dbReference type="AlphaFoldDB" id="A0A7S4EWM5"/>
<feature type="region of interest" description="Disordered" evidence="1">
    <location>
        <begin position="1"/>
        <end position="47"/>
    </location>
</feature>
<gene>
    <name evidence="2" type="ORF">PCAR00345_LOCUS9680</name>
</gene>
<evidence type="ECO:0000313" key="2">
    <source>
        <dbReference type="EMBL" id="CAE0757086.1"/>
    </source>
</evidence>
<organism evidence="2">
    <name type="scientific">Chrysotila carterae</name>
    <name type="common">Marine alga</name>
    <name type="synonym">Syracosphaera carterae</name>
    <dbReference type="NCBI Taxonomy" id="13221"/>
    <lineage>
        <taxon>Eukaryota</taxon>
        <taxon>Haptista</taxon>
        <taxon>Haptophyta</taxon>
        <taxon>Prymnesiophyceae</taxon>
        <taxon>Isochrysidales</taxon>
        <taxon>Isochrysidaceae</taxon>
        <taxon>Chrysotila</taxon>
    </lineage>
</organism>
<dbReference type="Pfam" id="PF00612">
    <property type="entry name" value="IQ"/>
    <property type="match status" value="1"/>
</dbReference>
<reference evidence="2" key="1">
    <citation type="submission" date="2021-01" db="EMBL/GenBank/DDBJ databases">
        <authorList>
            <person name="Corre E."/>
            <person name="Pelletier E."/>
            <person name="Niang G."/>
            <person name="Scheremetjew M."/>
            <person name="Finn R."/>
            <person name="Kale V."/>
            <person name="Holt S."/>
            <person name="Cochrane G."/>
            <person name="Meng A."/>
            <person name="Brown T."/>
            <person name="Cohen L."/>
        </authorList>
    </citation>
    <scope>NUCLEOTIDE SEQUENCE</scope>
    <source>
        <strain evidence="2">CCMP645</strain>
    </source>
</reference>
<dbReference type="PROSITE" id="PS50096">
    <property type="entry name" value="IQ"/>
    <property type="match status" value="2"/>
</dbReference>
<evidence type="ECO:0000256" key="1">
    <source>
        <dbReference type="SAM" id="MobiDB-lite"/>
    </source>
</evidence>
<protein>
    <submittedName>
        <fullName evidence="2">Uncharacterized protein</fullName>
    </submittedName>
</protein>
<dbReference type="Gene3D" id="1.20.5.190">
    <property type="match status" value="1"/>
</dbReference>
<proteinExistence type="predicted"/>